<evidence type="ECO:0000313" key="1">
    <source>
        <dbReference type="EMBL" id="KAK7325777.1"/>
    </source>
</evidence>
<dbReference type="AlphaFoldDB" id="A0AAN9L0G5"/>
<protein>
    <submittedName>
        <fullName evidence="1">Uncharacterized protein</fullName>
    </submittedName>
</protein>
<name>A0AAN9L0G5_PHACN</name>
<organism evidence="1 2">
    <name type="scientific">Phaseolus coccineus</name>
    <name type="common">Scarlet runner bean</name>
    <name type="synonym">Phaseolus multiflorus</name>
    <dbReference type="NCBI Taxonomy" id="3886"/>
    <lineage>
        <taxon>Eukaryota</taxon>
        <taxon>Viridiplantae</taxon>
        <taxon>Streptophyta</taxon>
        <taxon>Embryophyta</taxon>
        <taxon>Tracheophyta</taxon>
        <taxon>Spermatophyta</taxon>
        <taxon>Magnoliopsida</taxon>
        <taxon>eudicotyledons</taxon>
        <taxon>Gunneridae</taxon>
        <taxon>Pentapetalae</taxon>
        <taxon>rosids</taxon>
        <taxon>fabids</taxon>
        <taxon>Fabales</taxon>
        <taxon>Fabaceae</taxon>
        <taxon>Papilionoideae</taxon>
        <taxon>50 kb inversion clade</taxon>
        <taxon>NPAAA clade</taxon>
        <taxon>indigoferoid/millettioid clade</taxon>
        <taxon>Phaseoleae</taxon>
        <taxon>Phaseolus</taxon>
    </lineage>
</organism>
<accession>A0AAN9L0G5</accession>
<sequence>MLCCLPLPKNGGRASEAPGSERIVGTGVVDTRMILEQRWENYFRTAPSVDESPSASLCGLSQTAMEAASYLPFFRYSTGSVARKLLFGSKLRDSLGYISAGPARDLDLGTNSPSAPSASLTASLVGVAEMIGLVSVDVTATKVIRNWETPYKRYTPSIRKAKQRIKTIPPYGRNASQDIPGSVISSLDLGSLSYYEYESKKEGIKLQSPYPTETSTAENWICKG</sequence>
<reference evidence="1 2" key="1">
    <citation type="submission" date="2024-01" db="EMBL/GenBank/DDBJ databases">
        <title>The genomes of 5 underutilized Papilionoideae crops provide insights into root nodulation and disease resistanc.</title>
        <authorList>
            <person name="Jiang F."/>
        </authorList>
    </citation>
    <scope>NUCLEOTIDE SEQUENCE [LARGE SCALE GENOMIC DNA]</scope>
    <source>
        <strain evidence="1">JINMINGXINNONG_FW02</strain>
        <tissue evidence="1">Leaves</tissue>
    </source>
</reference>
<dbReference type="Proteomes" id="UP001374584">
    <property type="component" value="Unassembled WGS sequence"/>
</dbReference>
<keyword evidence="2" id="KW-1185">Reference proteome</keyword>
<gene>
    <name evidence="1" type="ORF">VNO80_33818</name>
</gene>
<comment type="caution">
    <text evidence="1">The sequence shown here is derived from an EMBL/GenBank/DDBJ whole genome shotgun (WGS) entry which is preliminary data.</text>
</comment>
<dbReference type="EMBL" id="JAYMYR010000104">
    <property type="protein sequence ID" value="KAK7325777.1"/>
    <property type="molecule type" value="Genomic_DNA"/>
</dbReference>
<proteinExistence type="predicted"/>
<evidence type="ECO:0000313" key="2">
    <source>
        <dbReference type="Proteomes" id="UP001374584"/>
    </source>
</evidence>